<keyword evidence="3" id="KW-0285">Flavoprotein</keyword>
<dbReference type="Gene3D" id="3.30.70.2740">
    <property type="match status" value="1"/>
</dbReference>
<accession>A0ABT0AE75</accession>
<evidence type="ECO:0000256" key="1">
    <source>
        <dbReference type="ARBA" id="ARBA00001974"/>
    </source>
</evidence>
<dbReference type="InterPro" id="IPR036318">
    <property type="entry name" value="FAD-bd_PCMH-like_sf"/>
</dbReference>
<dbReference type="InterPro" id="IPR004113">
    <property type="entry name" value="FAD-bd_oxidored_4_C"/>
</dbReference>
<dbReference type="Gene3D" id="1.10.45.10">
    <property type="entry name" value="Vanillyl-alcohol Oxidase, Chain A, domain 4"/>
    <property type="match status" value="1"/>
</dbReference>
<keyword evidence="5" id="KW-0560">Oxidoreductase</keyword>
<dbReference type="InterPro" id="IPR016166">
    <property type="entry name" value="FAD-bd_PCMH"/>
</dbReference>
<reference evidence="7" key="1">
    <citation type="submission" date="2022-03" db="EMBL/GenBank/DDBJ databases">
        <title>Identification of a novel bacterium isolated from mangrove sediments.</title>
        <authorList>
            <person name="Pan X."/>
        </authorList>
    </citation>
    <scope>NUCLEOTIDE SEQUENCE</scope>
    <source>
        <strain evidence="7">B2637</strain>
    </source>
</reference>
<evidence type="ECO:0000313" key="7">
    <source>
        <dbReference type="EMBL" id="MCJ1961484.1"/>
    </source>
</evidence>
<organism evidence="7 8">
    <name type="scientific">Novosphingobium mangrovi</name>
    <name type="common">ex Hu et al. 2023</name>
    <dbReference type="NCBI Taxonomy" id="2930094"/>
    <lineage>
        <taxon>Bacteria</taxon>
        <taxon>Pseudomonadati</taxon>
        <taxon>Pseudomonadota</taxon>
        <taxon>Alphaproteobacteria</taxon>
        <taxon>Sphingomonadales</taxon>
        <taxon>Sphingomonadaceae</taxon>
        <taxon>Novosphingobium</taxon>
    </lineage>
</organism>
<dbReference type="RefSeq" id="WP_243800622.1">
    <property type="nucleotide sequence ID" value="NZ_JALHAT010000021.1"/>
</dbReference>
<dbReference type="EMBL" id="JALHAT010000021">
    <property type="protein sequence ID" value="MCJ1961484.1"/>
    <property type="molecule type" value="Genomic_DNA"/>
</dbReference>
<feature type="domain" description="FAD-binding PCMH-type" evidence="6">
    <location>
        <begin position="33"/>
        <end position="212"/>
    </location>
</feature>
<evidence type="ECO:0000259" key="6">
    <source>
        <dbReference type="PROSITE" id="PS51387"/>
    </source>
</evidence>
<evidence type="ECO:0000256" key="3">
    <source>
        <dbReference type="ARBA" id="ARBA00022630"/>
    </source>
</evidence>
<keyword evidence="4" id="KW-0274">FAD</keyword>
<comment type="similarity">
    <text evidence="2">Belongs to the FAD-binding oxidoreductase/transferase type 4 family.</text>
</comment>
<dbReference type="SUPFAM" id="SSF55103">
    <property type="entry name" value="FAD-linked oxidases, C-terminal domain"/>
    <property type="match status" value="1"/>
</dbReference>
<dbReference type="PANTHER" id="PTHR43716:SF1">
    <property type="entry name" value="D-2-HYDROXYGLUTARATE DEHYDROGENASE, MITOCHONDRIAL"/>
    <property type="match status" value="1"/>
</dbReference>
<protein>
    <submittedName>
        <fullName evidence="7">FAD-binding oxidoreductase</fullName>
    </submittedName>
</protein>
<dbReference type="Gene3D" id="3.30.70.2190">
    <property type="match status" value="1"/>
</dbReference>
<evidence type="ECO:0000313" key="8">
    <source>
        <dbReference type="Proteomes" id="UP001162802"/>
    </source>
</evidence>
<proteinExistence type="inferred from homology"/>
<dbReference type="PANTHER" id="PTHR43716">
    <property type="entry name" value="D-2-HYDROXYGLUTARATE DEHYDROGENASE, MITOCHONDRIAL"/>
    <property type="match status" value="1"/>
</dbReference>
<evidence type="ECO:0000256" key="4">
    <source>
        <dbReference type="ARBA" id="ARBA00022827"/>
    </source>
</evidence>
<comment type="cofactor">
    <cofactor evidence="1">
        <name>FAD</name>
        <dbReference type="ChEBI" id="CHEBI:57692"/>
    </cofactor>
</comment>
<dbReference type="PROSITE" id="PS51387">
    <property type="entry name" value="FAD_PCMH"/>
    <property type="match status" value="1"/>
</dbReference>
<evidence type="ECO:0000256" key="5">
    <source>
        <dbReference type="ARBA" id="ARBA00023002"/>
    </source>
</evidence>
<comment type="caution">
    <text evidence="7">The sequence shown here is derived from an EMBL/GenBank/DDBJ whole genome shotgun (WGS) entry which is preliminary data.</text>
</comment>
<keyword evidence="8" id="KW-1185">Reference proteome</keyword>
<sequence length="457" mass="48239">MILAALRAALGEAQVLGPEAIAPRYFDDETGGTPGAPVGLVRPGSTREVSEVLRLCHAAGQAVVVQGGRTGLTRAALPRTGEVVLSLERLNRIEDVDATSGTMTLGAGTVLQVAQDAAAEAGWRLAVDIGARGSCTIGGMIATNAGGHQVFRHGMMRAHVLGLEAVLADGSVVSAMQPMLKNNTGYDWKHLLIGAEGTLGVVTRALLRLQPGVAGHETALCALPDYPALVRLLALLQARLGPRLASFEAMWDDFLAQAISVSDLRAPFEQAWPCCVLVETEGPEDGALGAALEEAMALGLLGDALLAQSGTERARFWAYRDAIGEITRTMALFEPFDVGAPTAQIGALVATIRARLAQELGLTRMVCFGHVADGNLHIALELAREEQRHAAEAVIYAAVREAGGTVSAEHGIGLLKRGWLGHTRSADEIALMRRLRGALDPHTILNPGRIFDMEPPR</sequence>
<dbReference type="InterPro" id="IPR016164">
    <property type="entry name" value="FAD-linked_Oxase-like_C"/>
</dbReference>
<name>A0ABT0AE75_9SPHN</name>
<dbReference type="Gene3D" id="3.30.465.10">
    <property type="match status" value="1"/>
</dbReference>
<gene>
    <name evidence="7" type="ORF">MTR65_12390</name>
</gene>
<dbReference type="InterPro" id="IPR016169">
    <property type="entry name" value="FAD-bd_PCMH_sub2"/>
</dbReference>
<dbReference type="InterPro" id="IPR016171">
    <property type="entry name" value="Vanillyl_alc_oxidase_C-sub2"/>
</dbReference>
<dbReference type="InterPro" id="IPR006094">
    <property type="entry name" value="Oxid_FAD_bind_N"/>
</dbReference>
<dbReference type="Pfam" id="PF01565">
    <property type="entry name" value="FAD_binding_4"/>
    <property type="match status" value="1"/>
</dbReference>
<dbReference type="Pfam" id="PF02913">
    <property type="entry name" value="FAD-oxidase_C"/>
    <property type="match status" value="1"/>
</dbReference>
<evidence type="ECO:0000256" key="2">
    <source>
        <dbReference type="ARBA" id="ARBA00008000"/>
    </source>
</evidence>
<dbReference type="SUPFAM" id="SSF56176">
    <property type="entry name" value="FAD-binding/transporter-associated domain-like"/>
    <property type="match status" value="1"/>
</dbReference>
<dbReference type="InterPro" id="IPR051264">
    <property type="entry name" value="FAD-oxidored/transferase_4"/>
</dbReference>
<dbReference type="Proteomes" id="UP001162802">
    <property type="component" value="Unassembled WGS sequence"/>
</dbReference>